<dbReference type="KEGG" id="mut:GVT53_20180"/>
<dbReference type="SUPFAM" id="SSF160574">
    <property type="entry name" value="BT0923-like"/>
    <property type="match status" value="1"/>
</dbReference>
<proteinExistence type="predicted"/>
<evidence type="ECO:0000313" key="4">
    <source>
        <dbReference type="Proteomes" id="UP000502928"/>
    </source>
</evidence>
<dbReference type="Proteomes" id="UP000502928">
    <property type="component" value="Chromosome"/>
</dbReference>
<evidence type="ECO:0000313" key="3">
    <source>
        <dbReference type="EMBL" id="QII46899.1"/>
    </source>
</evidence>
<evidence type="ECO:0000256" key="1">
    <source>
        <dbReference type="SAM" id="SignalP"/>
    </source>
</evidence>
<feature type="domain" description="Putative beta-lactamase-inhibitor-like PepSY-like" evidence="2">
    <location>
        <begin position="26"/>
        <end position="97"/>
    </location>
</feature>
<feature type="signal peptide" evidence="1">
    <location>
        <begin position="1"/>
        <end position="22"/>
    </location>
</feature>
<dbReference type="RefSeq" id="WP_166250244.1">
    <property type="nucleotide sequence ID" value="NZ_CP049616.1"/>
</dbReference>
<dbReference type="AlphaFoldDB" id="A0A6G7J8D9"/>
<name>A0A6G7J8D9_9FLAO</name>
<dbReference type="EMBL" id="CP049616">
    <property type="protein sequence ID" value="QII46899.1"/>
    <property type="molecule type" value="Genomic_DNA"/>
</dbReference>
<dbReference type="Gene3D" id="3.10.450.360">
    <property type="match status" value="1"/>
</dbReference>
<dbReference type="Pfam" id="PF11396">
    <property type="entry name" value="PepSY_like"/>
    <property type="match status" value="1"/>
</dbReference>
<evidence type="ECO:0000259" key="2">
    <source>
        <dbReference type="Pfam" id="PF11396"/>
    </source>
</evidence>
<feature type="chain" id="PRO_5026049660" description="Putative beta-lactamase-inhibitor-like PepSY-like domain-containing protein" evidence="1">
    <location>
        <begin position="23"/>
        <end position="101"/>
    </location>
</feature>
<protein>
    <recommendedName>
        <fullName evidence="2">Putative beta-lactamase-inhibitor-like PepSY-like domain-containing protein</fullName>
    </recommendedName>
</protein>
<keyword evidence="4" id="KW-1185">Reference proteome</keyword>
<organism evidence="3 4">
    <name type="scientific">Flagellimonas oceani</name>
    <dbReference type="NCBI Taxonomy" id="2698672"/>
    <lineage>
        <taxon>Bacteria</taxon>
        <taxon>Pseudomonadati</taxon>
        <taxon>Bacteroidota</taxon>
        <taxon>Flavobacteriia</taxon>
        <taxon>Flavobacteriales</taxon>
        <taxon>Flavobacteriaceae</taxon>
        <taxon>Flagellimonas</taxon>
    </lineage>
</organism>
<dbReference type="InterPro" id="IPR021533">
    <property type="entry name" value="PepSY-like"/>
</dbReference>
<accession>A0A6G7J8D9</accession>
<sequence length="101" mass="11721">MRFKNVCFVIACLLFVAVTVSCENKNHNFKEISEEEIEYADLPASVQTAFESSEYKDWEIEEVEKVETDMGTLYELEVESPDDKHLEIYFDKQGKIIASEN</sequence>
<reference evidence="3 4" key="1">
    <citation type="submission" date="2020-02" db="EMBL/GenBank/DDBJ databases">
        <title>Complete genome of Muricauda sp. 501str8.</title>
        <authorList>
            <person name="Dong B."/>
            <person name="Zhu S."/>
            <person name="Yang J."/>
            <person name="Chen J."/>
        </authorList>
    </citation>
    <scope>NUCLEOTIDE SEQUENCE [LARGE SCALE GENOMIC DNA]</scope>
    <source>
        <strain evidence="3 4">501str8</strain>
    </source>
</reference>
<dbReference type="PROSITE" id="PS51257">
    <property type="entry name" value="PROKAR_LIPOPROTEIN"/>
    <property type="match status" value="1"/>
</dbReference>
<gene>
    <name evidence="3" type="ORF">GVT53_20180</name>
</gene>
<keyword evidence="1" id="KW-0732">Signal</keyword>